<accession>A0AAD9HWV1</accession>
<protein>
    <recommendedName>
        <fullName evidence="6">DUF28 domain-containing protein</fullName>
    </recommendedName>
</protein>
<dbReference type="Pfam" id="PF20772">
    <property type="entry name" value="TACO1_YebC_N"/>
    <property type="match status" value="1"/>
</dbReference>
<reference evidence="4" key="1">
    <citation type="journal article" date="2023" name="Mol. Plant Microbe Interact.">
        <title>Elucidating the Obligate Nature and Biological Capacity of an Invasive Fungal Corn Pathogen.</title>
        <authorList>
            <person name="MacCready J.S."/>
            <person name="Roggenkamp E.M."/>
            <person name="Gdanetz K."/>
            <person name="Chilvers M.I."/>
        </authorList>
    </citation>
    <scope>NUCLEOTIDE SEQUENCE</scope>
    <source>
        <strain evidence="4">PM02</strain>
    </source>
</reference>
<dbReference type="InterPro" id="IPR017856">
    <property type="entry name" value="Integrase-like_N"/>
</dbReference>
<dbReference type="InterPro" id="IPR048300">
    <property type="entry name" value="TACO1_YebC-like_2nd/3rd_dom"/>
</dbReference>
<dbReference type="Gene3D" id="3.30.70.980">
    <property type="match status" value="2"/>
</dbReference>
<dbReference type="GO" id="GO:0005739">
    <property type="term" value="C:mitochondrion"/>
    <property type="evidence" value="ECO:0007669"/>
    <property type="project" value="TreeGrafter"/>
</dbReference>
<dbReference type="AlphaFoldDB" id="A0AAD9HWV1"/>
<evidence type="ECO:0008006" key="6">
    <source>
        <dbReference type="Google" id="ProtNLM"/>
    </source>
</evidence>
<evidence type="ECO:0000313" key="4">
    <source>
        <dbReference type="EMBL" id="KAK2066866.1"/>
    </source>
</evidence>
<evidence type="ECO:0000259" key="2">
    <source>
        <dbReference type="Pfam" id="PF01709"/>
    </source>
</evidence>
<feature type="domain" description="TACO1/YebC-like second and third" evidence="2">
    <location>
        <begin position="112"/>
        <end position="270"/>
    </location>
</feature>
<dbReference type="Gene3D" id="1.10.10.200">
    <property type="match status" value="1"/>
</dbReference>
<gene>
    <name evidence="4" type="ORF">P8C59_000646</name>
</gene>
<proteinExistence type="inferred from homology"/>
<keyword evidence="5" id="KW-1185">Reference proteome</keyword>
<sequence>MAKPIHLRGRRMYLNTVAGMLQNLQETVSAGLGKVWLWPDSPTANDAKKTNKRTEVTRALTVCSRLYGPNPILNSQLAATIALAKKASVPKATIEAAIARGQGKSSSGTDLESLTIGAIMPPSVALIIDLETESKLRALKEINVMIKKAGGTPTPTKFYFSRVGRVVFEPSAQVSLADDVLDDAIEAGAEDLENDEEGRILVWSQPNRTMEICKAVGEKHALGIVDSTIVWSPNKDTMAALHREADANALAELLGALRKYPEVHAIYSNVVKGTISEERWAAVEANIDV</sequence>
<dbReference type="PANTHER" id="PTHR12532:SF0">
    <property type="entry name" value="TRANSLATIONAL ACTIVATOR OF CYTOCHROME C OXIDASE 1"/>
    <property type="match status" value="1"/>
</dbReference>
<evidence type="ECO:0000259" key="3">
    <source>
        <dbReference type="Pfam" id="PF20772"/>
    </source>
</evidence>
<dbReference type="Proteomes" id="UP001217918">
    <property type="component" value="Unassembled WGS sequence"/>
</dbReference>
<comment type="caution">
    <text evidence="4">The sequence shown here is derived from an EMBL/GenBank/DDBJ whole genome shotgun (WGS) entry which is preliminary data.</text>
</comment>
<dbReference type="SUPFAM" id="SSF75625">
    <property type="entry name" value="YebC-like"/>
    <property type="match status" value="1"/>
</dbReference>
<feature type="domain" description="TACO1/YebC-like N-terminal" evidence="3">
    <location>
        <begin position="44"/>
        <end position="104"/>
    </location>
</feature>
<evidence type="ECO:0000313" key="5">
    <source>
        <dbReference type="Proteomes" id="UP001217918"/>
    </source>
</evidence>
<dbReference type="EMBL" id="JAQQPM010000001">
    <property type="protein sequence ID" value="KAK2066866.1"/>
    <property type="molecule type" value="Genomic_DNA"/>
</dbReference>
<dbReference type="PANTHER" id="PTHR12532">
    <property type="entry name" value="TRANSLATIONAL ACTIVATOR OF CYTOCHROME C OXIDASE 1"/>
    <property type="match status" value="1"/>
</dbReference>
<dbReference type="InterPro" id="IPR002876">
    <property type="entry name" value="Transcrip_reg_TACO1-like"/>
</dbReference>
<organism evidence="4 5">
    <name type="scientific">Phyllachora maydis</name>
    <dbReference type="NCBI Taxonomy" id="1825666"/>
    <lineage>
        <taxon>Eukaryota</taxon>
        <taxon>Fungi</taxon>
        <taxon>Dikarya</taxon>
        <taxon>Ascomycota</taxon>
        <taxon>Pezizomycotina</taxon>
        <taxon>Sordariomycetes</taxon>
        <taxon>Sordariomycetidae</taxon>
        <taxon>Phyllachorales</taxon>
        <taxon>Phyllachoraceae</taxon>
        <taxon>Phyllachora</taxon>
    </lineage>
</organism>
<dbReference type="InterPro" id="IPR029072">
    <property type="entry name" value="YebC-like"/>
</dbReference>
<dbReference type="InterPro" id="IPR026564">
    <property type="entry name" value="Transcrip_reg_TACO1-like_dom3"/>
</dbReference>
<dbReference type="Pfam" id="PF01709">
    <property type="entry name" value="Transcrip_reg"/>
    <property type="match status" value="1"/>
</dbReference>
<dbReference type="InterPro" id="IPR049083">
    <property type="entry name" value="TACO1_YebC_N"/>
</dbReference>
<comment type="similarity">
    <text evidence="1">Belongs to the TACO1 family.</text>
</comment>
<evidence type="ECO:0000256" key="1">
    <source>
        <dbReference type="ARBA" id="ARBA00008724"/>
    </source>
</evidence>
<name>A0AAD9HWV1_9PEZI</name>